<dbReference type="Proteomes" id="UP000202923">
    <property type="component" value="Genome"/>
</dbReference>
<evidence type="ECO:0000313" key="2">
    <source>
        <dbReference type="Proteomes" id="UP000202923"/>
    </source>
</evidence>
<proteinExistence type="predicted"/>
<evidence type="ECO:0000313" key="1">
    <source>
        <dbReference type="EMBL" id="ANZ49585.1"/>
    </source>
</evidence>
<name>A0A1B2IEF7_9CAUD</name>
<accession>A0A1B2IEF7</accession>
<dbReference type="OrthoDB" id="16098at10239"/>
<dbReference type="GeneID" id="29062077"/>
<organism evidence="1 2">
    <name type="scientific">Erwinia phage vB_EamM_Kwan</name>
    <dbReference type="NCBI Taxonomy" id="1883374"/>
    <lineage>
        <taxon>Viruses</taxon>
        <taxon>Duplodnaviria</taxon>
        <taxon>Heunggongvirae</taxon>
        <taxon>Uroviricota</taxon>
        <taxon>Caudoviricetes</taxon>
        <taxon>Chimalliviridae</taxon>
        <taxon>Wellingtonvirus</taxon>
        <taxon>Wellingtonvirus wellington</taxon>
    </lineage>
</organism>
<reference evidence="1 2" key="1">
    <citation type="submission" date="2016-06" db="EMBL/GenBank/DDBJ databases">
        <authorList>
            <person name="Kjaerup R.B."/>
            <person name="Dalgaard T.S."/>
            <person name="Juul-Madsen H.R."/>
        </authorList>
    </citation>
    <scope>NUCLEOTIDE SEQUENCE [LARGE SCALE GENOMIC DNA]</scope>
</reference>
<gene>
    <name evidence="1" type="ORF">KWAN_233</name>
</gene>
<dbReference type="RefSeq" id="YP_009278838.1">
    <property type="nucleotide sequence ID" value="NC_031010.1"/>
</dbReference>
<protein>
    <submittedName>
        <fullName evidence="1">Uncharacterized protein</fullName>
    </submittedName>
</protein>
<dbReference type="EMBL" id="KX397369">
    <property type="protein sequence ID" value="ANZ49585.1"/>
    <property type="molecule type" value="Genomic_DNA"/>
</dbReference>
<dbReference type="KEGG" id="vg:29062077"/>
<sequence length="245" mass="27679">MLRVFSHVLTLHSDKLVEALAEYYALAFYRYGKAMKLTPTEQKAIEETTTAAARWMVANVLLEGIALANARTQLSPSLKSFDVYGDAMADYFTDPALENHLSPSVTVGEFFARIVSTRPLSALLEGAMKWFVDQFMDEVYNLLGKDSFSIDKYTGIYMTRDMLIKQMENHKVILPFIEPLEWTFIAIVKCEDAHEAVLGLDHAFVVQGDAFILPETFPTMIAPVPGEDVEVYELLPRIVEELKKL</sequence>